<feature type="compositionally biased region" description="Low complexity" evidence="12">
    <location>
        <begin position="52"/>
        <end position="64"/>
    </location>
</feature>
<comment type="caution">
    <text evidence="14">The sequence shown here is derived from an EMBL/GenBank/DDBJ whole genome shotgun (WGS) entry which is preliminary data.</text>
</comment>
<dbReference type="EMBL" id="CAJGYO010000004">
    <property type="protein sequence ID" value="CAD6224493.1"/>
    <property type="molecule type" value="Genomic_DNA"/>
</dbReference>
<evidence type="ECO:0000313" key="15">
    <source>
        <dbReference type="Proteomes" id="UP000604825"/>
    </source>
</evidence>
<evidence type="ECO:0000256" key="3">
    <source>
        <dbReference type="ARBA" id="ARBA00022533"/>
    </source>
</evidence>
<feature type="region of interest" description="Disordered" evidence="12">
    <location>
        <begin position="25"/>
        <end position="67"/>
    </location>
</feature>
<dbReference type="GO" id="GO:0046872">
    <property type="term" value="F:metal ion binding"/>
    <property type="evidence" value="ECO:0007669"/>
    <property type="project" value="UniProtKB-KW"/>
</dbReference>
<evidence type="ECO:0000259" key="13">
    <source>
        <dbReference type="Pfam" id="PF00365"/>
    </source>
</evidence>
<dbReference type="OrthoDB" id="537915at2759"/>
<comment type="catalytic activity">
    <reaction evidence="11">
        <text>beta-D-fructose 6-phosphate + ATP = beta-D-fructose 1,6-bisphosphate + ADP + H(+)</text>
        <dbReference type="Rhea" id="RHEA:16109"/>
        <dbReference type="ChEBI" id="CHEBI:15378"/>
        <dbReference type="ChEBI" id="CHEBI:30616"/>
        <dbReference type="ChEBI" id="CHEBI:32966"/>
        <dbReference type="ChEBI" id="CHEBI:57634"/>
        <dbReference type="ChEBI" id="CHEBI:456216"/>
        <dbReference type="EC" id="2.7.1.11"/>
    </reaction>
</comment>
<evidence type="ECO:0000256" key="6">
    <source>
        <dbReference type="ARBA" id="ARBA00022741"/>
    </source>
</evidence>
<evidence type="ECO:0000256" key="11">
    <source>
        <dbReference type="ARBA" id="ARBA00048070"/>
    </source>
</evidence>
<dbReference type="Pfam" id="PF00365">
    <property type="entry name" value="PFK"/>
    <property type="match status" value="1"/>
</dbReference>
<dbReference type="GO" id="GO:0006002">
    <property type="term" value="P:fructose 6-phosphate metabolic process"/>
    <property type="evidence" value="ECO:0007669"/>
    <property type="project" value="InterPro"/>
</dbReference>
<evidence type="ECO:0000256" key="5">
    <source>
        <dbReference type="ARBA" id="ARBA00022723"/>
    </source>
</evidence>
<dbReference type="AlphaFoldDB" id="A0A811NHD6"/>
<evidence type="ECO:0000256" key="4">
    <source>
        <dbReference type="ARBA" id="ARBA00022679"/>
    </source>
</evidence>
<sequence>MARCACRRSRSTASPPSWITWAATTPRTSATPSRTTRCTTLPRPLSSPPPTSSSTTSSTASDDSGGLTAYHRVGPCREVTFDPARVRATIVTCGGFCPGTNTIVRELVVGLWELYDVRAIFGVQNGYRGFYSEEDEPLPLEPATVHHWHKVGGTVLSTSRDGFDLARIVDAIDRRGFNQVYAIGDDSTMRGLVRIFEEVRRRGLPVAIVGVPKTVDNDVGIIHRSFGFHTTVEAAQRAIGAAQVEAESAANGVGLVKLMGRSAGHITLHATLSSHDFDCCLIPEEDFYLCGAGGLFEFLYRRLREKGHAVVTVTEGAGQRLIVRSADPQQQHDESGNSALLDVGAWLKAELRAWWAAKHARGAAHGEVHRPDIHGLRRGGQRR</sequence>
<proteinExistence type="predicted"/>
<evidence type="ECO:0000256" key="8">
    <source>
        <dbReference type="ARBA" id="ARBA00022840"/>
    </source>
</evidence>
<evidence type="ECO:0000313" key="14">
    <source>
        <dbReference type="EMBL" id="CAD6224493.1"/>
    </source>
</evidence>
<feature type="domain" description="Phosphofructokinase" evidence="13">
    <location>
        <begin position="88"/>
        <end position="319"/>
    </location>
</feature>
<keyword evidence="9" id="KW-0460">Magnesium</keyword>
<dbReference type="PANTHER" id="PTHR45770">
    <property type="entry name" value="ATP-DEPENDENT 6-PHOSPHOFRUCTOKINASE 1"/>
    <property type="match status" value="1"/>
</dbReference>
<dbReference type="PRINTS" id="PR00476">
    <property type="entry name" value="PHFRCTKINASE"/>
</dbReference>
<dbReference type="GO" id="GO:0003872">
    <property type="term" value="F:6-phosphofructokinase activity"/>
    <property type="evidence" value="ECO:0007669"/>
    <property type="project" value="UniProtKB-EC"/>
</dbReference>
<protein>
    <recommendedName>
        <fullName evidence="13">Phosphofructokinase domain-containing protein</fullName>
    </recommendedName>
</protein>
<reference evidence="14" key="1">
    <citation type="submission" date="2020-10" db="EMBL/GenBank/DDBJ databases">
        <authorList>
            <person name="Han B."/>
            <person name="Lu T."/>
            <person name="Zhao Q."/>
            <person name="Huang X."/>
            <person name="Zhao Y."/>
        </authorList>
    </citation>
    <scope>NUCLEOTIDE SEQUENCE</scope>
</reference>
<evidence type="ECO:0000256" key="12">
    <source>
        <dbReference type="SAM" id="MobiDB-lite"/>
    </source>
</evidence>
<evidence type="ECO:0000256" key="1">
    <source>
        <dbReference type="ARBA" id="ARBA00001946"/>
    </source>
</evidence>
<keyword evidence="3" id="KW-0021">Allosteric enzyme</keyword>
<keyword evidence="8" id="KW-0067">ATP-binding</keyword>
<name>A0A811NHD6_9POAL</name>
<keyword evidence="10" id="KW-0324">Glycolysis</keyword>
<keyword evidence="4" id="KW-0808">Transferase</keyword>
<evidence type="ECO:0000256" key="10">
    <source>
        <dbReference type="ARBA" id="ARBA00023152"/>
    </source>
</evidence>
<gene>
    <name evidence="14" type="ORF">NCGR_LOCUS16777</name>
</gene>
<comment type="cofactor">
    <cofactor evidence="1">
        <name>Mg(2+)</name>
        <dbReference type="ChEBI" id="CHEBI:18420"/>
    </cofactor>
</comment>
<dbReference type="GO" id="GO:0005737">
    <property type="term" value="C:cytoplasm"/>
    <property type="evidence" value="ECO:0007669"/>
    <property type="project" value="UniProtKB-ARBA"/>
</dbReference>
<dbReference type="GO" id="GO:0005524">
    <property type="term" value="F:ATP binding"/>
    <property type="evidence" value="ECO:0007669"/>
    <property type="project" value="UniProtKB-KW"/>
</dbReference>
<dbReference type="Proteomes" id="UP000604825">
    <property type="component" value="Unassembled WGS sequence"/>
</dbReference>
<evidence type="ECO:0000256" key="9">
    <source>
        <dbReference type="ARBA" id="ARBA00022842"/>
    </source>
</evidence>
<keyword evidence="7" id="KW-0418">Kinase</keyword>
<keyword evidence="6" id="KW-0547">Nucleotide-binding</keyword>
<dbReference type="Gene3D" id="3.40.50.450">
    <property type="match status" value="1"/>
</dbReference>
<dbReference type="SUPFAM" id="SSF53784">
    <property type="entry name" value="Phosphofructokinase"/>
    <property type="match status" value="1"/>
</dbReference>
<feature type="compositionally biased region" description="Low complexity" evidence="12">
    <location>
        <begin position="25"/>
        <end position="44"/>
    </location>
</feature>
<evidence type="ECO:0000256" key="2">
    <source>
        <dbReference type="ARBA" id="ARBA00002659"/>
    </source>
</evidence>
<evidence type="ECO:0000256" key="7">
    <source>
        <dbReference type="ARBA" id="ARBA00022777"/>
    </source>
</evidence>
<dbReference type="InterPro" id="IPR035966">
    <property type="entry name" value="PKF_sf"/>
</dbReference>
<dbReference type="UniPathway" id="UPA00109">
    <property type="reaction ID" value="UER00182"/>
</dbReference>
<organism evidence="14 15">
    <name type="scientific">Miscanthus lutarioriparius</name>
    <dbReference type="NCBI Taxonomy" id="422564"/>
    <lineage>
        <taxon>Eukaryota</taxon>
        <taxon>Viridiplantae</taxon>
        <taxon>Streptophyta</taxon>
        <taxon>Embryophyta</taxon>
        <taxon>Tracheophyta</taxon>
        <taxon>Spermatophyta</taxon>
        <taxon>Magnoliopsida</taxon>
        <taxon>Liliopsida</taxon>
        <taxon>Poales</taxon>
        <taxon>Poaceae</taxon>
        <taxon>PACMAD clade</taxon>
        <taxon>Panicoideae</taxon>
        <taxon>Andropogonodae</taxon>
        <taxon>Andropogoneae</taxon>
        <taxon>Saccharinae</taxon>
        <taxon>Miscanthus</taxon>
    </lineage>
</organism>
<comment type="function">
    <text evidence="2">Catalyzes the phosphorylation of D-fructose 6-phosphate to fructose 1,6-bisphosphate by ATP, the first committing step of glycolysis.</text>
</comment>
<dbReference type="FunFam" id="3.40.50.450:FF:000002">
    <property type="entry name" value="ATP-dependent 6-phosphofructokinase"/>
    <property type="match status" value="1"/>
</dbReference>
<keyword evidence="15" id="KW-1185">Reference proteome</keyword>
<keyword evidence="5" id="KW-0479">Metal-binding</keyword>
<dbReference type="InterPro" id="IPR022953">
    <property type="entry name" value="ATP_PFK"/>
</dbReference>
<dbReference type="InterPro" id="IPR050929">
    <property type="entry name" value="PFKA"/>
</dbReference>
<dbReference type="InterPro" id="IPR000023">
    <property type="entry name" value="Phosphofructokinase_dom"/>
</dbReference>
<accession>A0A811NHD6</accession>